<evidence type="ECO:0008006" key="4">
    <source>
        <dbReference type="Google" id="ProtNLM"/>
    </source>
</evidence>
<feature type="region of interest" description="Disordered" evidence="1">
    <location>
        <begin position="600"/>
        <end position="624"/>
    </location>
</feature>
<keyword evidence="3" id="KW-1185">Reference proteome</keyword>
<gene>
    <name evidence="2" type="ORF">ABMA27_009346</name>
</gene>
<name>A0ABR3H7N2_LOXSC</name>
<proteinExistence type="predicted"/>
<sequence>MDRIVNVQKDLQKSIEKGFVNFRKSPKDRITVEYLETRLENLERDWQLFYVNNSKLYETQTPEDIQASIYVTDDIYDKTEDTYISYKSVLKVEINKLKSVDKMSAVQGGGNTASKENSSFVKLPKISIPIFSGKYTEWQTFRDLFVSLVHNNKALDSVQKLHYLKGHLTGEAEQLIRHIPITQTNYSQCWEQLEKRYNNKRYLTNCILKRLFSQRRLTFESSSGLKELLDNTSDCLNALSNLGVDVSSWDILVIHIVAFKLDLETRKQWELCVSSSDTNDLPTFDQFKVFIEKRFRALECLDSKKSTFQQVNTKSFLATSKIHTMLCELCSKGHKLCFCKKFINQTTEQRREFVSKNKMCFNCLGGNHTVYECKKPTTCKICRKRHHSLLHLQYSNEKKGLHSVQKEGTQASTSEHSSPIVTCLSTGEVPKQVLLATTLINVQSRSGDCQVVRALLDQGSQACFVSEDAVQLLKLKKEPVRGVVSGLGESGNIVTESTVKVTIQSRYEPNFKIPIKMFVLSNITSYLPEKHIDSLEWLRNAHLKLADPQFHTPNKIDFLLGAEVYSQILNEGILKGPNNHLVAQSTKLGWILSGVLKSSENSSSGQTKNNVEHSPGANTNPLVTRSNYYRKYPGHNQITRVVT</sequence>
<reference evidence="2 3" key="1">
    <citation type="submission" date="2024-06" db="EMBL/GenBank/DDBJ databases">
        <title>A chromosome-level genome assembly of beet webworm, Loxostege sticticalis.</title>
        <authorList>
            <person name="Zhang Y."/>
        </authorList>
    </citation>
    <scope>NUCLEOTIDE SEQUENCE [LARGE SCALE GENOMIC DNA]</scope>
    <source>
        <strain evidence="2">AQ026</strain>
        <tissue evidence="2">Whole body</tissue>
    </source>
</reference>
<comment type="caution">
    <text evidence="2">The sequence shown here is derived from an EMBL/GenBank/DDBJ whole genome shotgun (WGS) entry which is preliminary data.</text>
</comment>
<protein>
    <recommendedName>
        <fullName evidence="4">Peptidase aspartic putative domain-containing protein</fullName>
    </recommendedName>
</protein>
<dbReference type="Gene3D" id="2.40.70.10">
    <property type="entry name" value="Acid Proteases"/>
    <property type="match status" value="1"/>
</dbReference>
<dbReference type="Proteomes" id="UP001549920">
    <property type="component" value="Unassembled WGS sequence"/>
</dbReference>
<dbReference type="EMBL" id="JBEUOH010000024">
    <property type="protein sequence ID" value="KAL0860802.1"/>
    <property type="molecule type" value="Genomic_DNA"/>
</dbReference>
<feature type="compositionally biased region" description="Polar residues" evidence="1">
    <location>
        <begin position="600"/>
        <end position="609"/>
    </location>
</feature>
<evidence type="ECO:0000313" key="2">
    <source>
        <dbReference type="EMBL" id="KAL0860802.1"/>
    </source>
</evidence>
<evidence type="ECO:0000313" key="3">
    <source>
        <dbReference type="Proteomes" id="UP001549920"/>
    </source>
</evidence>
<dbReference type="Pfam" id="PF03564">
    <property type="entry name" value="DUF1759"/>
    <property type="match status" value="1"/>
</dbReference>
<organism evidence="2 3">
    <name type="scientific">Loxostege sticticalis</name>
    <name type="common">Beet webworm moth</name>
    <dbReference type="NCBI Taxonomy" id="481309"/>
    <lineage>
        <taxon>Eukaryota</taxon>
        <taxon>Metazoa</taxon>
        <taxon>Ecdysozoa</taxon>
        <taxon>Arthropoda</taxon>
        <taxon>Hexapoda</taxon>
        <taxon>Insecta</taxon>
        <taxon>Pterygota</taxon>
        <taxon>Neoptera</taxon>
        <taxon>Endopterygota</taxon>
        <taxon>Lepidoptera</taxon>
        <taxon>Glossata</taxon>
        <taxon>Ditrysia</taxon>
        <taxon>Pyraloidea</taxon>
        <taxon>Crambidae</taxon>
        <taxon>Pyraustinae</taxon>
        <taxon>Loxostege</taxon>
    </lineage>
</organism>
<dbReference type="InterPro" id="IPR005312">
    <property type="entry name" value="DUF1759"/>
</dbReference>
<dbReference type="InterPro" id="IPR021109">
    <property type="entry name" value="Peptidase_aspartic_dom_sf"/>
</dbReference>
<evidence type="ECO:0000256" key="1">
    <source>
        <dbReference type="SAM" id="MobiDB-lite"/>
    </source>
</evidence>
<accession>A0ABR3H7N2</accession>
<dbReference type="PANTHER" id="PTHR47331:SF5">
    <property type="entry name" value="RIBONUCLEASE H"/>
    <property type="match status" value="1"/>
</dbReference>
<dbReference type="PANTHER" id="PTHR47331">
    <property type="entry name" value="PHD-TYPE DOMAIN-CONTAINING PROTEIN"/>
    <property type="match status" value="1"/>
</dbReference>